<keyword evidence="2" id="KW-0489">Methyltransferase</keyword>
<evidence type="ECO:0000313" key="2">
    <source>
        <dbReference type="EMBL" id="QGZ94379.1"/>
    </source>
</evidence>
<keyword evidence="1" id="KW-0732">Signal</keyword>
<accession>A0A6I6MIL3</accession>
<name>A0A6I6MIL3_9CAUL</name>
<dbReference type="Gene3D" id="3.40.50.150">
    <property type="entry name" value="Vaccinia Virus protein VP39"/>
    <property type="match status" value="1"/>
</dbReference>
<feature type="chain" id="PRO_5026218500" evidence="1">
    <location>
        <begin position="23"/>
        <end position="261"/>
    </location>
</feature>
<feature type="signal peptide" evidence="1">
    <location>
        <begin position="1"/>
        <end position="22"/>
    </location>
</feature>
<dbReference type="Proteomes" id="UP000431269">
    <property type="component" value="Chromosome"/>
</dbReference>
<keyword evidence="2" id="KW-0808">Transferase</keyword>
<dbReference type="EMBL" id="CP047045">
    <property type="protein sequence ID" value="QGZ94379.1"/>
    <property type="molecule type" value="Genomic_DNA"/>
</dbReference>
<proteinExistence type="predicted"/>
<keyword evidence="3" id="KW-1185">Reference proteome</keyword>
<dbReference type="GO" id="GO:0032259">
    <property type="term" value="P:methylation"/>
    <property type="evidence" value="ECO:0007669"/>
    <property type="project" value="UniProtKB-KW"/>
</dbReference>
<evidence type="ECO:0000256" key="1">
    <source>
        <dbReference type="SAM" id="SignalP"/>
    </source>
</evidence>
<dbReference type="InterPro" id="IPR029063">
    <property type="entry name" value="SAM-dependent_MTases_sf"/>
</dbReference>
<dbReference type="PIRSF" id="PIRSF031679">
    <property type="entry name" value="Mtase_Alr7345_prd"/>
    <property type="match status" value="1"/>
</dbReference>
<sequence>MKHFLVAAAAAFVLAACGQSTEAPAPAAPAEVSADAPNIVAALADSRRPAEERARDAARHAADTLAFARIEPGDRVADIFPGGGYWTRLFAVAVGDEGRVYPTIRADGVAGEYELPVLAVAAQYPNAVMSRTPYDALAYPEPLDVIFTAQNYHDLPIASYNLGDRNAVNASAFAALKPGGIYVIIDHAAVDGSPVQTEDNDATLHRIDQATVRREVEAAGFVFDGESQVLRNAADARTVSVFDPSIRGSTDQFMMRFRKPE</sequence>
<dbReference type="KEGG" id="tsv:DSM104635_01197"/>
<dbReference type="InterPro" id="IPR016980">
    <property type="entry name" value="S-AdoMet-dep_MeTrfase_Alr7345"/>
</dbReference>
<reference evidence="3" key="1">
    <citation type="submission" date="2019-12" db="EMBL/GenBank/DDBJ databases">
        <title>Complete genome of Terracaulis silvestris 0127_4.</title>
        <authorList>
            <person name="Vieira S."/>
            <person name="Riedel T."/>
            <person name="Sproer C."/>
            <person name="Pascual J."/>
            <person name="Boedeker C."/>
            <person name="Overmann J."/>
        </authorList>
    </citation>
    <scope>NUCLEOTIDE SEQUENCE [LARGE SCALE GENOMIC DNA]</scope>
    <source>
        <strain evidence="3">0127_4</strain>
    </source>
</reference>
<dbReference type="SUPFAM" id="SSF53335">
    <property type="entry name" value="S-adenosyl-L-methionine-dependent methyltransferases"/>
    <property type="match status" value="1"/>
</dbReference>
<dbReference type="RefSeq" id="WP_158765325.1">
    <property type="nucleotide sequence ID" value="NZ_CP047045.1"/>
</dbReference>
<protein>
    <submittedName>
        <fullName evidence="2">Putative methyltransferase</fullName>
    </submittedName>
</protein>
<gene>
    <name evidence="2" type="ORF">DSM104635_01197</name>
</gene>
<dbReference type="AlphaFoldDB" id="A0A6I6MIL3"/>
<dbReference type="PROSITE" id="PS51257">
    <property type="entry name" value="PROKAR_LIPOPROTEIN"/>
    <property type="match status" value="1"/>
</dbReference>
<organism evidence="2 3">
    <name type="scientific">Terricaulis silvestris</name>
    <dbReference type="NCBI Taxonomy" id="2686094"/>
    <lineage>
        <taxon>Bacteria</taxon>
        <taxon>Pseudomonadati</taxon>
        <taxon>Pseudomonadota</taxon>
        <taxon>Alphaproteobacteria</taxon>
        <taxon>Caulobacterales</taxon>
        <taxon>Caulobacteraceae</taxon>
        <taxon>Terricaulis</taxon>
    </lineage>
</organism>
<evidence type="ECO:0000313" key="3">
    <source>
        <dbReference type="Proteomes" id="UP000431269"/>
    </source>
</evidence>
<dbReference type="GO" id="GO:0008168">
    <property type="term" value="F:methyltransferase activity"/>
    <property type="evidence" value="ECO:0007669"/>
    <property type="project" value="UniProtKB-KW"/>
</dbReference>